<dbReference type="InterPro" id="IPR036361">
    <property type="entry name" value="SAP_dom_sf"/>
</dbReference>
<dbReference type="InterPro" id="IPR002925">
    <property type="entry name" value="Dienelactn_hydro"/>
</dbReference>
<comment type="caution">
    <text evidence="3">The sequence shown here is derived from an EMBL/GenBank/DDBJ whole genome shotgun (WGS) entry which is preliminary data.</text>
</comment>
<feature type="region of interest" description="Disordered" evidence="1">
    <location>
        <begin position="124"/>
        <end position="161"/>
    </location>
</feature>
<reference evidence="3 4" key="1">
    <citation type="submission" date="2024-10" db="EMBL/GenBank/DDBJ databases">
        <title>Updated reference genomes for cyclostephanoid diatoms.</title>
        <authorList>
            <person name="Roberts W.R."/>
            <person name="Alverson A.J."/>
        </authorList>
    </citation>
    <scope>NUCLEOTIDE SEQUENCE [LARGE SCALE GENOMIC DNA]</scope>
    <source>
        <strain evidence="3 4">AJA010-31</strain>
    </source>
</reference>
<accession>A0ABD3NRY0</accession>
<feature type="domain" description="SAP" evidence="2">
    <location>
        <begin position="33"/>
        <end position="67"/>
    </location>
</feature>
<gene>
    <name evidence="3" type="ORF">ACHAWO_011173</name>
</gene>
<keyword evidence="4" id="KW-1185">Reference proteome</keyword>
<sequence length="696" mass="77863">MDDIDDEEEESPPIIDGFDLDSNDLGTLTQENLSAMTVMQLKQQLRLRGKSTSGKKQELIERLLDQRSSSINGSTVHKDLSTHAEVIPNNSKQAKKIAEAKSKGANLVDVTEYIDAEEIGKSFRSSDRSSSVSNSDNDIDNDSSKEKEEEESSPEVWGEDAKIVQDYEGRSVVVDGLSRTVIEYKGCNDTVVQAYVVGSRDALVKFLRGGNDESNNTETAASKEKKYASLEEEVYDIQRKRELQTMRGMPADELLDNEDGLEPMARDAGDWGVWTPTGAQLSATEVQGVLLLSDVYGPFTENTQALADKIAFECQPVVVLVPDLFRGNPWTEEPSVGEDGVERNGQRKSYEEWRVSHPDRRVDVDIRAAAAVLRERYAVSSIAVWGTCFGGGRALEAASAWYSGGVESYYNDAFSSRPPPPHVDPVACIAWYPTRYDAKKLFGKSNEGFRTFENGDDRSVAVMAVFAEEDTLPGATKKDAALLKDCLDEDPRVKDVMVKVFANQKHGFAHNIPKEYTDGFDDDRFVIEDGYGGRASLVEHEYSNSDAEVACLLSTAWMETYTRMFLPTIGEPVRDEEENPWSDLEASGYKKEKRDIRQEIEDSIANFVPPEVDFSEVEDRNSDFLDAPPEELERVSMAQDRIRERLLEKIDKYGINFGDDDDEVFTEKIQRMIDDGVLNEDTISAFYDGDESKLGW</sequence>
<evidence type="ECO:0000313" key="3">
    <source>
        <dbReference type="EMBL" id="KAL3778323.1"/>
    </source>
</evidence>
<name>A0ABD3NRY0_9STRA</name>
<dbReference type="SMART" id="SM00513">
    <property type="entry name" value="SAP"/>
    <property type="match status" value="1"/>
</dbReference>
<feature type="region of interest" description="Disordered" evidence="1">
    <location>
        <begin position="1"/>
        <end position="22"/>
    </location>
</feature>
<protein>
    <recommendedName>
        <fullName evidence="2">SAP domain-containing protein</fullName>
    </recommendedName>
</protein>
<dbReference type="PANTHER" id="PTHR17630">
    <property type="entry name" value="DIENELACTONE HYDROLASE"/>
    <property type="match status" value="1"/>
</dbReference>
<dbReference type="Gene3D" id="3.40.50.1820">
    <property type="entry name" value="alpha/beta hydrolase"/>
    <property type="match status" value="1"/>
</dbReference>
<dbReference type="PANTHER" id="PTHR17630:SF44">
    <property type="entry name" value="PROTEIN AIM2"/>
    <property type="match status" value="1"/>
</dbReference>
<evidence type="ECO:0000313" key="4">
    <source>
        <dbReference type="Proteomes" id="UP001530400"/>
    </source>
</evidence>
<feature type="compositionally biased region" description="Acidic residues" evidence="1">
    <location>
        <begin position="1"/>
        <end position="11"/>
    </location>
</feature>
<organism evidence="3 4">
    <name type="scientific">Cyclotella atomus</name>
    <dbReference type="NCBI Taxonomy" id="382360"/>
    <lineage>
        <taxon>Eukaryota</taxon>
        <taxon>Sar</taxon>
        <taxon>Stramenopiles</taxon>
        <taxon>Ochrophyta</taxon>
        <taxon>Bacillariophyta</taxon>
        <taxon>Coscinodiscophyceae</taxon>
        <taxon>Thalassiosirophycidae</taxon>
        <taxon>Stephanodiscales</taxon>
        <taxon>Stephanodiscaceae</taxon>
        <taxon>Cyclotella</taxon>
    </lineage>
</organism>
<dbReference type="Pfam" id="PF01738">
    <property type="entry name" value="DLH"/>
    <property type="match status" value="1"/>
</dbReference>
<dbReference type="Proteomes" id="UP001530400">
    <property type="component" value="Unassembled WGS sequence"/>
</dbReference>
<dbReference type="SUPFAM" id="SSF68906">
    <property type="entry name" value="SAP domain"/>
    <property type="match status" value="1"/>
</dbReference>
<dbReference type="InterPro" id="IPR029058">
    <property type="entry name" value="AB_hydrolase_fold"/>
</dbReference>
<dbReference type="EMBL" id="JALLPJ020000992">
    <property type="protein sequence ID" value="KAL3778323.1"/>
    <property type="molecule type" value="Genomic_DNA"/>
</dbReference>
<dbReference type="AlphaFoldDB" id="A0ABD3NRY0"/>
<dbReference type="InterPro" id="IPR003034">
    <property type="entry name" value="SAP_dom"/>
</dbReference>
<dbReference type="SUPFAM" id="SSF53474">
    <property type="entry name" value="alpha/beta-Hydrolases"/>
    <property type="match status" value="1"/>
</dbReference>
<evidence type="ECO:0000256" key="1">
    <source>
        <dbReference type="SAM" id="MobiDB-lite"/>
    </source>
</evidence>
<evidence type="ECO:0000259" key="2">
    <source>
        <dbReference type="PROSITE" id="PS50800"/>
    </source>
</evidence>
<proteinExistence type="predicted"/>
<dbReference type="PROSITE" id="PS50800">
    <property type="entry name" value="SAP"/>
    <property type="match status" value="1"/>
</dbReference>
<dbReference type="Pfam" id="PF02037">
    <property type="entry name" value="SAP"/>
    <property type="match status" value="1"/>
</dbReference>
<dbReference type="Gene3D" id="1.10.720.30">
    <property type="entry name" value="SAP domain"/>
    <property type="match status" value="1"/>
</dbReference>